<organism evidence="1 2">
    <name type="scientific">Lactuca virosa</name>
    <dbReference type="NCBI Taxonomy" id="75947"/>
    <lineage>
        <taxon>Eukaryota</taxon>
        <taxon>Viridiplantae</taxon>
        <taxon>Streptophyta</taxon>
        <taxon>Embryophyta</taxon>
        <taxon>Tracheophyta</taxon>
        <taxon>Spermatophyta</taxon>
        <taxon>Magnoliopsida</taxon>
        <taxon>eudicotyledons</taxon>
        <taxon>Gunneridae</taxon>
        <taxon>Pentapetalae</taxon>
        <taxon>asterids</taxon>
        <taxon>campanulids</taxon>
        <taxon>Asterales</taxon>
        <taxon>Asteraceae</taxon>
        <taxon>Cichorioideae</taxon>
        <taxon>Cichorieae</taxon>
        <taxon>Lactucinae</taxon>
        <taxon>Lactuca</taxon>
    </lineage>
</organism>
<name>A0AAU9P0V9_9ASTR</name>
<proteinExistence type="predicted"/>
<sequence>MLLCHPRVRPPLFRLLQLFFQQKIFGASDVLLQVSNLQSRVITMNLSLVGWGLPSGSNLIYVETSNMTPDFGNNALLELASTTPPNTSQQIDKESHDRAHTCLMEGMHFLNEVSACTRICAQILASKQLHIEEFFQAMKNL</sequence>
<accession>A0AAU9P0V9</accession>
<keyword evidence="2" id="KW-1185">Reference proteome</keyword>
<gene>
    <name evidence="1" type="ORF">LVIROSA_LOCUS29773</name>
</gene>
<evidence type="ECO:0000313" key="2">
    <source>
        <dbReference type="Proteomes" id="UP001157418"/>
    </source>
</evidence>
<dbReference type="AlphaFoldDB" id="A0AAU9P0V9"/>
<evidence type="ECO:0000313" key="1">
    <source>
        <dbReference type="EMBL" id="CAH1443888.1"/>
    </source>
</evidence>
<dbReference type="EMBL" id="CAKMRJ010005523">
    <property type="protein sequence ID" value="CAH1443888.1"/>
    <property type="molecule type" value="Genomic_DNA"/>
</dbReference>
<reference evidence="1 2" key="1">
    <citation type="submission" date="2022-01" db="EMBL/GenBank/DDBJ databases">
        <authorList>
            <person name="Xiong W."/>
            <person name="Schranz E."/>
        </authorList>
    </citation>
    <scope>NUCLEOTIDE SEQUENCE [LARGE SCALE GENOMIC DNA]</scope>
</reference>
<comment type="caution">
    <text evidence="1">The sequence shown here is derived from an EMBL/GenBank/DDBJ whole genome shotgun (WGS) entry which is preliminary data.</text>
</comment>
<protein>
    <submittedName>
        <fullName evidence="1">Uncharacterized protein</fullName>
    </submittedName>
</protein>
<dbReference type="Proteomes" id="UP001157418">
    <property type="component" value="Unassembled WGS sequence"/>
</dbReference>